<dbReference type="HOGENOM" id="CLU_1955625_0_0_14"/>
<dbReference type="STRING" id="1318617.MGM1_5200"/>
<proteinExistence type="predicted"/>
<reference evidence="1 2" key="1">
    <citation type="journal article" date="2014" name="PLoS ONE">
        <title>An emerging Mycoplasma associated with trichomoniasis, vaginal infection and disease.</title>
        <authorList>
            <consortium name="Vaginal Microbiome Consortium"/>
            <person name="Fettweis J.M."/>
            <person name="Serrano M.G."/>
            <person name="Huang B."/>
            <person name="Brooks J.P."/>
            <person name="Glascock A.L."/>
            <person name="Sheth N.U."/>
            <person name="Strauss J.F.III."/>
            <person name="Jefferson K.K."/>
            <person name="Buck G.A."/>
        </authorList>
    </citation>
    <scope>NUCLEOTIDE SEQUENCE [LARGE SCALE GENOMIC DNA]</scope>
    <source>
        <strain evidence="1 2">VCU_M1</strain>
    </source>
</reference>
<evidence type="ECO:0000313" key="1">
    <source>
        <dbReference type="EMBL" id="AIV03880.1"/>
    </source>
</evidence>
<dbReference type="AlphaFoldDB" id="A0A097STG5"/>
<dbReference type="EMBL" id="CP007711">
    <property type="protein sequence ID" value="AIV03880.1"/>
    <property type="molecule type" value="Genomic_DNA"/>
</dbReference>
<dbReference type="KEGG" id="mgj:MGM1_5200"/>
<name>A0A097STG5_9BACT</name>
<keyword evidence="2" id="KW-1185">Reference proteome</keyword>
<gene>
    <name evidence="1" type="ORF">MGM1_5200</name>
</gene>
<accession>A0A097STG5</accession>
<protein>
    <submittedName>
        <fullName evidence="1">Uncharacterized protein</fullName>
    </submittedName>
</protein>
<sequence length="128" mass="14636">MNLFINTLVETVAMIFGFCPKTGTVKFCFSFGFAYVWPSCVSGLFSANCNVMFSILTLENSPYFAPICSSLYGSMVWRWTFTIFSSITITNESPIAFNSFLKFAWLNWYLSLWFKVTLLPSNIMNSQQ</sequence>
<dbReference type="Proteomes" id="UP000030066">
    <property type="component" value="Chromosome"/>
</dbReference>
<evidence type="ECO:0000313" key="2">
    <source>
        <dbReference type="Proteomes" id="UP000030066"/>
    </source>
</evidence>
<organism evidence="1 2">
    <name type="scientific">Candidatus Malacoplasma girerdii</name>
    <dbReference type="NCBI Taxonomy" id="1318617"/>
    <lineage>
        <taxon>Bacteria</taxon>
        <taxon>Bacillati</taxon>
        <taxon>Mycoplasmatota</taxon>
        <taxon>Mycoplasmoidales</taxon>
        <taxon>Mycoplasmoidaceae</taxon>
        <taxon>Malacoplasma</taxon>
    </lineage>
</organism>